<dbReference type="GO" id="GO:0046872">
    <property type="term" value="F:metal ion binding"/>
    <property type="evidence" value="ECO:0007669"/>
    <property type="project" value="UniProtKB-KW"/>
</dbReference>
<dbReference type="Proteomes" id="UP000254968">
    <property type="component" value="Unassembled WGS sequence"/>
</dbReference>
<keyword evidence="8" id="KW-0378">Hydrolase</keyword>
<keyword evidence="7" id="KW-0227">DNA damage</keyword>
<dbReference type="InterPro" id="IPR005122">
    <property type="entry name" value="Uracil-DNA_glycosylase-like"/>
</dbReference>
<evidence type="ECO:0000256" key="4">
    <source>
        <dbReference type="ARBA" id="ARBA00019403"/>
    </source>
</evidence>
<evidence type="ECO:0000313" key="13">
    <source>
        <dbReference type="EMBL" id="STX28940.1"/>
    </source>
</evidence>
<name>A0A378I2H3_9GAMM</name>
<dbReference type="AlphaFoldDB" id="A0A378I2H3"/>
<evidence type="ECO:0000256" key="11">
    <source>
        <dbReference type="ARBA" id="ARBA00023204"/>
    </source>
</evidence>
<evidence type="ECO:0000313" key="14">
    <source>
        <dbReference type="Proteomes" id="UP000254968"/>
    </source>
</evidence>
<reference evidence="13 14" key="1">
    <citation type="submission" date="2018-06" db="EMBL/GenBank/DDBJ databases">
        <authorList>
            <consortium name="Pathogen Informatics"/>
            <person name="Doyle S."/>
        </authorList>
    </citation>
    <scope>NUCLEOTIDE SEQUENCE [LARGE SCALE GENOMIC DNA]</scope>
    <source>
        <strain evidence="13 14">NCTC13315</strain>
    </source>
</reference>
<evidence type="ECO:0000256" key="8">
    <source>
        <dbReference type="ARBA" id="ARBA00022801"/>
    </source>
</evidence>
<organism evidence="13 14">
    <name type="scientific">Legionella beliardensis</name>
    <dbReference type="NCBI Taxonomy" id="91822"/>
    <lineage>
        <taxon>Bacteria</taxon>
        <taxon>Pseudomonadati</taxon>
        <taxon>Pseudomonadota</taxon>
        <taxon>Gammaproteobacteria</taxon>
        <taxon>Legionellales</taxon>
        <taxon>Legionellaceae</taxon>
        <taxon>Legionella</taxon>
    </lineage>
</organism>
<dbReference type="Pfam" id="PF03167">
    <property type="entry name" value="UDG"/>
    <property type="match status" value="1"/>
</dbReference>
<evidence type="ECO:0000256" key="1">
    <source>
        <dbReference type="ARBA" id="ARBA00001400"/>
    </source>
</evidence>
<comment type="catalytic activity">
    <reaction evidence="1">
        <text>Hydrolyzes single-stranded DNA or mismatched double-stranded DNA and polynucleotides, releasing free uracil.</text>
        <dbReference type="EC" id="3.2.2.27"/>
    </reaction>
</comment>
<evidence type="ECO:0000256" key="7">
    <source>
        <dbReference type="ARBA" id="ARBA00022763"/>
    </source>
</evidence>
<dbReference type="OrthoDB" id="5290748at2"/>
<keyword evidence="14" id="KW-1185">Reference proteome</keyword>
<comment type="similarity">
    <text evidence="2">Belongs to the uracil-DNA glycosylase (UDG) superfamily. Type 4 (UDGa) family.</text>
</comment>
<dbReference type="PANTHER" id="PTHR33693:SF1">
    <property type="entry name" value="TYPE-4 URACIL-DNA GLYCOSYLASE"/>
    <property type="match status" value="1"/>
</dbReference>
<evidence type="ECO:0000259" key="12">
    <source>
        <dbReference type="SMART" id="SM00986"/>
    </source>
</evidence>
<keyword evidence="10" id="KW-0411">Iron-sulfur</keyword>
<dbReference type="InterPro" id="IPR036895">
    <property type="entry name" value="Uracil-DNA_glycosylase-like_sf"/>
</dbReference>
<evidence type="ECO:0000256" key="6">
    <source>
        <dbReference type="ARBA" id="ARBA00022723"/>
    </source>
</evidence>
<dbReference type="EMBL" id="UGNV01000001">
    <property type="protein sequence ID" value="STX28940.1"/>
    <property type="molecule type" value="Genomic_DNA"/>
</dbReference>
<dbReference type="SMART" id="SM00987">
    <property type="entry name" value="UreE_C"/>
    <property type="match status" value="1"/>
</dbReference>
<keyword evidence="5" id="KW-0004">4Fe-4S</keyword>
<dbReference type="GO" id="GO:0004844">
    <property type="term" value="F:uracil DNA N-glycosylase activity"/>
    <property type="evidence" value="ECO:0007669"/>
    <property type="project" value="UniProtKB-EC"/>
</dbReference>
<gene>
    <name evidence="13" type="ORF">NCTC13315_01474</name>
</gene>
<keyword evidence="9" id="KW-0408">Iron</keyword>
<evidence type="ECO:0000256" key="10">
    <source>
        <dbReference type="ARBA" id="ARBA00023014"/>
    </source>
</evidence>
<dbReference type="GO" id="GO:0051539">
    <property type="term" value="F:4 iron, 4 sulfur cluster binding"/>
    <property type="evidence" value="ECO:0007669"/>
    <property type="project" value="UniProtKB-KW"/>
</dbReference>
<dbReference type="EC" id="3.2.2.27" evidence="3"/>
<sequence length="211" mass="23935">MAKQDHFYYLQQMGVEPWVPRQINLSDNKLADLAGIVANCTKCPLSQCRTKTVFARGNPTAELMIIGEAPGYNEDKQGLPFVGRAGALLNHMLQSVGLTEEEVYIANVLKCRPPENRDPRNEEIMQCTPYLTEQIELVAPKLLLALGRFAGQFLLKEATTLSKMRGQVHYYQQTPFVVSYHPAYLLRKLTDKKKAYQDLLYVKELLNKDAT</sequence>
<dbReference type="SMART" id="SM00986">
    <property type="entry name" value="UDG"/>
    <property type="match status" value="1"/>
</dbReference>
<accession>A0A378I2H3</accession>
<dbReference type="CDD" id="cd10030">
    <property type="entry name" value="UDG-F4_TTUDGA_SPO1dp_like"/>
    <property type="match status" value="1"/>
</dbReference>
<dbReference type="SUPFAM" id="SSF52141">
    <property type="entry name" value="Uracil-DNA glycosylase-like"/>
    <property type="match status" value="1"/>
</dbReference>
<dbReference type="InterPro" id="IPR005273">
    <property type="entry name" value="Ura-DNA_glyco_family4"/>
</dbReference>
<dbReference type="GO" id="GO:0006281">
    <property type="term" value="P:DNA repair"/>
    <property type="evidence" value="ECO:0007669"/>
    <property type="project" value="UniProtKB-KW"/>
</dbReference>
<feature type="domain" description="Uracil-DNA glycosylase-like" evidence="12">
    <location>
        <begin position="54"/>
        <end position="200"/>
    </location>
</feature>
<keyword evidence="11" id="KW-0234">DNA repair</keyword>
<proteinExistence type="inferred from homology"/>
<dbReference type="RefSeq" id="WP_115302649.1">
    <property type="nucleotide sequence ID" value="NZ_CAAAHO010000004.1"/>
</dbReference>
<dbReference type="NCBIfam" id="TIGR00758">
    <property type="entry name" value="UDG_fam4"/>
    <property type="match status" value="1"/>
</dbReference>
<evidence type="ECO:0000256" key="2">
    <source>
        <dbReference type="ARBA" id="ARBA00006521"/>
    </source>
</evidence>
<dbReference type="InterPro" id="IPR051536">
    <property type="entry name" value="UDG_Type-4/5"/>
</dbReference>
<keyword evidence="6" id="KW-0479">Metal-binding</keyword>
<evidence type="ECO:0000256" key="9">
    <source>
        <dbReference type="ARBA" id="ARBA00023004"/>
    </source>
</evidence>
<dbReference type="PANTHER" id="PTHR33693">
    <property type="entry name" value="TYPE-5 URACIL-DNA GLYCOSYLASE"/>
    <property type="match status" value="1"/>
</dbReference>
<protein>
    <recommendedName>
        <fullName evidence="4">Type-4 uracil-DNA glycosylase</fullName>
        <ecNumber evidence="3">3.2.2.27</ecNumber>
    </recommendedName>
</protein>
<evidence type="ECO:0000256" key="5">
    <source>
        <dbReference type="ARBA" id="ARBA00022485"/>
    </source>
</evidence>
<evidence type="ECO:0000256" key="3">
    <source>
        <dbReference type="ARBA" id="ARBA00012030"/>
    </source>
</evidence>
<dbReference type="Gene3D" id="3.40.470.10">
    <property type="entry name" value="Uracil-DNA glycosylase-like domain"/>
    <property type="match status" value="1"/>
</dbReference>